<feature type="transmembrane region" description="Helical" evidence="1">
    <location>
        <begin position="80"/>
        <end position="97"/>
    </location>
</feature>
<sequence>MPSYGGYIYTPGDPTKTILNLLFFNRGIKIWFYLTLGGLGLFYFLRQLNVSIMASVFSGIVSCLTPYAFGLINAGHMNKIYAMAFIPWVLMGAFQVIRRPTLKSVLFLSLVTAFQLWVNHPQIVYYTWMVIGFYLVWTMGFSVKDKSFSAKVSGKQISGILAGLFLALLMVSDPYIDIYEFQKHSTRGAKSILDQTG</sequence>
<dbReference type="AlphaFoldDB" id="A0A382IFT3"/>
<organism evidence="2">
    <name type="scientific">marine metagenome</name>
    <dbReference type="NCBI Taxonomy" id="408172"/>
    <lineage>
        <taxon>unclassified sequences</taxon>
        <taxon>metagenomes</taxon>
        <taxon>ecological metagenomes</taxon>
    </lineage>
</organism>
<protein>
    <recommendedName>
        <fullName evidence="3">Glycosyltransferase RgtA/B/C/D-like domain-containing protein</fullName>
    </recommendedName>
</protein>
<reference evidence="2" key="1">
    <citation type="submission" date="2018-05" db="EMBL/GenBank/DDBJ databases">
        <authorList>
            <person name="Lanie J.A."/>
            <person name="Ng W.-L."/>
            <person name="Kazmierczak K.M."/>
            <person name="Andrzejewski T.M."/>
            <person name="Davidsen T.M."/>
            <person name="Wayne K.J."/>
            <person name="Tettelin H."/>
            <person name="Glass J.I."/>
            <person name="Rusch D."/>
            <person name="Podicherti R."/>
            <person name="Tsui H.-C.T."/>
            <person name="Winkler M.E."/>
        </authorList>
    </citation>
    <scope>NUCLEOTIDE SEQUENCE</scope>
</reference>
<feature type="transmembrane region" description="Helical" evidence="1">
    <location>
        <begin position="126"/>
        <end position="144"/>
    </location>
</feature>
<evidence type="ECO:0000256" key="1">
    <source>
        <dbReference type="SAM" id="Phobius"/>
    </source>
</evidence>
<keyword evidence="1" id="KW-1133">Transmembrane helix</keyword>
<evidence type="ECO:0000313" key="2">
    <source>
        <dbReference type="EMBL" id="SVB98087.1"/>
    </source>
</evidence>
<dbReference type="PANTHER" id="PTHR38454">
    <property type="entry name" value="INTEGRAL MEMBRANE PROTEIN-RELATED"/>
    <property type="match status" value="1"/>
</dbReference>
<feature type="transmembrane region" description="Helical" evidence="1">
    <location>
        <begin position="52"/>
        <end position="74"/>
    </location>
</feature>
<feature type="transmembrane region" description="Helical" evidence="1">
    <location>
        <begin position="156"/>
        <end position="176"/>
    </location>
</feature>
<gene>
    <name evidence="2" type="ORF">METZ01_LOCUS250941</name>
</gene>
<evidence type="ECO:0008006" key="3">
    <source>
        <dbReference type="Google" id="ProtNLM"/>
    </source>
</evidence>
<dbReference type="InterPro" id="IPR018580">
    <property type="entry name" value="Uncharacterised_YfhO"/>
</dbReference>
<proteinExistence type="predicted"/>
<feature type="non-terminal residue" evidence="2">
    <location>
        <position position="197"/>
    </location>
</feature>
<dbReference type="PANTHER" id="PTHR38454:SF1">
    <property type="entry name" value="INTEGRAL MEMBRANE PROTEIN"/>
    <property type="match status" value="1"/>
</dbReference>
<keyword evidence="1" id="KW-0812">Transmembrane</keyword>
<dbReference type="EMBL" id="UINC01066917">
    <property type="protein sequence ID" value="SVB98087.1"/>
    <property type="molecule type" value="Genomic_DNA"/>
</dbReference>
<accession>A0A382IFT3</accession>
<keyword evidence="1" id="KW-0472">Membrane</keyword>
<name>A0A382IFT3_9ZZZZ</name>
<feature type="transmembrane region" description="Helical" evidence="1">
    <location>
        <begin position="28"/>
        <end position="45"/>
    </location>
</feature>